<name>L8GJ05_ACACF</name>
<dbReference type="PANTHER" id="PTHR12398:SF20">
    <property type="entry name" value="PROTEIN PHOSPHATASE 1 REGULATORY INHIBITOR SUBUNIT 2"/>
    <property type="match status" value="1"/>
</dbReference>
<dbReference type="RefSeq" id="XP_004335058.1">
    <property type="nucleotide sequence ID" value="XM_004335010.1"/>
</dbReference>
<dbReference type="GO" id="GO:0004864">
    <property type="term" value="F:protein phosphatase inhibitor activity"/>
    <property type="evidence" value="ECO:0007669"/>
    <property type="project" value="InterPro"/>
</dbReference>
<dbReference type="STRING" id="1257118.L8GJ05"/>
<dbReference type="GO" id="GO:0009966">
    <property type="term" value="P:regulation of signal transduction"/>
    <property type="evidence" value="ECO:0007669"/>
    <property type="project" value="InterPro"/>
</dbReference>
<dbReference type="VEuPathDB" id="AmoebaDB:ACA1_097290"/>
<dbReference type="AlphaFoldDB" id="L8GJ05"/>
<dbReference type="OrthoDB" id="551302at2759"/>
<feature type="compositionally biased region" description="Acidic residues" evidence="1">
    <location>
        <begin position="159"/>
        <end position="168"/>
    </location>
</feature>
<dbReference type="PANTHER" id="PTHR12398">
    <property type="entry name" value="PROTEIN PHOSPHATASE INHIBITOR"/>
    <property type="match status" value="1"/>
</dbReference>
<feature type="region of interest" description="Disordered" evidence="1">
    <location>
        <begin position="193"/>
        <end position="233"/>
    </location>
</feature>
<evidence type="ECO:0000256" key="1">
    <source>
        <dbReference type="SAM" id="MobiDB-lite"/>
    </source>
</evidence>
<accession>L8GJ05</accession>
<feature type="compositionally biased region" description="Basic and acidic residues" evidence="1">
    <location>
        <begin position="193"/>
        <end position="202"/>
    </location>
</feature>
<dbReference type="InterPro" id="IPR007062">
    <property type="entry name" value="PPI-2"/>
</dbReference>
<dbReference type="OMA" id="QQEKSEW"/>
<dbReference type="Pfam" id="PF04979">
    <property type="entry name" value="IPP-2"/>
    <property type="match status" value="1"/>
</dbReference>
<feature type="compositionally biased region" description="Basic and acidic residues" evidence="1">
    <location>
        <begin position="1"/>
        <end position="17"/>
    </location>
</feature>
<organism evidence="2 3">
    <name type="scientific">Acanthamoeba castellanii (strain ATCC 30010 / Neff)</name>
    <dbReference type="NCBI Taxonomy" id="1257118"/>
    <lineage>
        <taxon>Eukaryota</taxon>
        <taxon>Amoebozoa</taxon>
        <taxon>Discosea</taxon>
        <taxon>Longamoebia</taxon>
        <taxon>Centramoebida</taxon>
        <taxon>Acanthamoebidae</taxon>
        <taxon>Acanthamoeba</taxon>
    </lineage>
</organism>
<evidence type="ECO:0000313" key="3">
    <source>
        <dbReference type="Proteomes" id="UP000011083"/>
    </source>
</evidence>
<dbReference type="GeneID" id="14913273"/>
<feature type="region of interest" description="Disordered" evidence="1">
    <location>
        <begin position="1"/>
        <end position="181"/>
    </location>
</feature>
<proteinExistence type="predicted"/>
<dbReference type="Proteomes" id="UP000011083">
    <property type="component" value="Unassembled WGS sequence"/>
</dbReference>
<dbReference type="EMBL" id="KB008103">
    <property type="protein sequence ID" value="ELR13045.1"/>
    <property type="molecule type" value="Genomic_DNA"/>
</dbReference>
<keyword evidence="3" id="KW-1185">Reference proteome</keyword>
<feature type="compositionally biased region" description="Basic and acidic residues" evidence="1">
    <location>
        <begin position="97"/>
        <end position="106"/>
    </location>
</feature>
<dbReference type="KEGG" id="acan:ACA1_097290"/>
<feature type="compositionally biased region" description="Acidic residues" evidence="1">
    <location>
        <begin position="204"/>
        <end position="224"/>
    </location>
</feature>
<reference evidence="2 3" key="1">
    <citation type="journal article" date="2013" name="Genome Biol.">
        <title>Genome of Acanthamoeba castellanii highlights extensive lateral gene transfer and early evolution of tyrosine kinase signaling.</title>
        <authorList>
            <person name="Clarke M."/>
            <person name="Lohan A.J."/>
            <person name="Liu B."/>
            <person name="Lagkouvardos I."/>
            <person name="Roy S."/>
            <person name="Zafar N."/>
            <person name="Bertelli C."/>
            <person name="Schilde C."/>
            <person name="Kianianmomeni A."/>
            <person name="Burglin T.R."/>
            <person name="Frech C."/>
            <person name="Turcotte B."/>
            <person name="Kopec K.O."/>
            <person name="Synnott J.M."/>
            <person name="Choo C."/>
            <person name="Paponov I."/>
            <person name="Finkler A."/>
            <person name="Soon Heng Tan C."/>
            <person name="Hutchins A.P."/>
            <person name="Weinmeier T."/>
            <person name="Rattei T."/>
            <person name="Chu J.S."/>
            <person name="Gimenez G."/>
            <person name="Irimia M."/>
            <person name="Rigden D.J."/>
            <person name="Fitzpatrick D.A."/>
            <person name="Lorenzo-Morales J."/>
            <person name="Bateman A."/>
            <person name="Chiu C.H."/>
            <person name="Tang P."/>
            <person name="Hegemann P."/>
            <person name="Fromm H."/>
            <person name="Raoult D."/>
            <person name="Greub G."/>
            <person name="Miranda-Saavedra D."/>
            <person name="Chen N."/>
            <person name="Nash P."/>
            <person name="Ginger M.L."/>
            <person name="Horn M."/>
            <person name="Schaap P."/>
            <person name="Caler L."/>
            <person name="Loftus B."/>
        </authorList>
    </citation>
    <scope>NUCLEOTIDE SEQUENCE [LARGE SCALE GENOMIC DNA]</scope>
    <source>
        <strain evidence="2 3">Neff</strain>
    </source>
</reference>
<evidence type="ECO:0000313" key="2">
    <source>
        <dbReference type="EMBL" id="ELR13045.1"/>
    </source>
</evidence>
<sequence length="233" mass="26601">MEEEKKIVEEIGEKEGADAANGTPSPSPSKKKQKQVHGILKSGKKEARNSGVVWDEDNLIYNESNKSATMKIDEPPTPYNKEYDSAEDDEEESTSSSEKEKGSKSDDDGERTSSATRRNHREDIKTEEAARAHFDQVSTALEESKRRPARTARPRFSSDEDTTEDDEGAEHGEKRGEFKKKRMQHYNEWKRLQEFRRSHSNDASEGEDDAEEEEDDDKDRDDDDTRTAKALRT</sequence>
<gene>
    <name evidence="2" type="ORF">ACA1_097290</name>
</gene>
<feature type="compositionally biased region" description="Basic and acidic residues" evidence="1">
    <location>
        <begin position="120"/>
        <end position="134"/>
    </location>
</feature>
<protein>
    <submittedName>
        <fullName evidence="2">Uncharacterized protein</fullName>
    </submittedName>
</protein>